<dbReference type="AlphaFoldDB" id="A0A4U5MFX8"/>
<proteinExistence type="predicted"/>
<dbReference type="EMBL" id="AZBU02000008">
    <property type="protein sequence ID" value="TKR68150.1"/>
    <property type="molecule type" value="Genomic_DNA"/>
</dbReference>
<protein>
    <submittedName>
        <fullName evidence="1">Uncharacterized protein</fullName>
    </submittedName>
</protein>
<name>A0A4U5MFX8_STECR</name>
<sequence>MSPFFNKSSNVTRSQKLTYFYQLAMRQPPFPQNMLLIGSFSTQTASEIRLCVLAYFSSKQLLTEFF</sequence>
<keyword evidence="2" id="KW-1185">Reference proteome</keyword>
<accession>A0A4U5MFX8</accession>
<comment type="caution">
    <text evidence="1">The sequence shown here is derived from an EMBL/GenBank/DDBJ whole genome shotgun (WGS) entry which is preliminary data.</text>
</comment>
<evidence type="ECO:0000313" key="2">
    <source>
        <dbReference type="Proteomes" id="UP000298663"/>
    </source>
</evidence>
<reference evidence="1 2" key="2">
    <citation type="journal article" date="2019" name="G3 (Bethesda)">
        <title>Hybrid Assembly of the Genome of the Entomopathogenic Nematode Steinernema carpocapsae Identifies the X-Chromosome.</title>
        <authorList>
            <person name="Serra L."/>
            <person name="Macchietto M."/>
            <person name="Macias-Munoz A."/>
            <person name="McGill C.J."/>
            <person name="Rodriguez I.M."/>
            <person name="Rodriguez B."/>
            <person name="Murad R."/>
            <person name="Mortazavi A."/>
        </authorList>
    </citation>
    <scope>NUCLEOTIDE SEQUENCE [LARGE SCALE GENOMIC DNA]</scope>
    <source>
        <strain evidence="1 2">ALL</strain>
    </source>
</reference>
<reference evidence="1 2" key="1">
    <citation type="journal article" date="2015" name="Genome Biol.">
        <title>Comparative genomics of Steinernema reveals deeply conserved gene regulatory networks.</title>
        <authorList>
            <person name="Dillman A.R."/>
            <person name="Macchietto M."/>
            <person name="Porter C.F."/>
            <person name="Rogers A."/>
            <person name="Williams B."/>
            <person name="Antoshechkin I."/>
            <person name="Lee M.M."/>
            <person name="Goodwin Z."/>
            <person name="Lu X."/>
            <person name="Lewis E.E."/>
            <person name="Goodrich-Blair H."/>
            <person name="Stock S.P."/>
            <person name="Adams B.J."/>
            <person name="Sternberg P.W."/>
            <person name="Mortazavi A."/>
        </authorList>
    </citation>
    <scope>NUCLEOTIDE SEQUENCE [LARGE SCALE GENOMIC DNA]</scope>
    <source>
        <strain evidence="1 2">ALL</strain>
    </source>
</reference>
<evidence type="ECO:0000313" key="1">
    <source>
        <dbReference type="EMBL" id="TKR68150.1"/>
    </source>
</evidence>
<gene>
    <name evidence="1" type="ORF">L596_024171</name>
</gene>
<dbReference type="Proteomes" id="UP000298663">
    <property type="component" value="Unassembled WGS sequence"/>
</dbReference>
<organism evidence="1 2">
    <name type="scientific">Steinernema carpocapsae</name>
    <name type="common">Entomopathogenic nematode</name>
    <dbReference type="NCBI Taxonomy" id="34508"/>
    <lineage>
        <taxon>Eukaryota</taxon>
        <taxon>Metazoa</taxon>
        <taxon>Ecdysozoa</taxon>
        <taxon>Nematoda</taxon>
        <taxon>Chromadorea</taxon>
        <taxon>Rhabditida</taxon>
        <taxon>Tylenchina</taxon>
        <taxon>Panagrolaimomorpha</taxon>
        <taxon>Strongyloidoidea</taxon>
        <taxon>Steinernematidae</taxon>
        <taxon>Steinernema</taxon>
    </lineage>
</organism>